<evidence type="ECO:0000256" key="7">
    <source>
        <dbReference type="ARBA" id="ARBA00022989"/>
    </source>
</evidence>
<keyword evidence="3 11" id="KW-0444">Lipid biosynthesis</keyword>
<dbReference type="PANTHER" id="PTHR11157">
    <property type="entry name" value="FATTY ACID ACYL TRANSFERASE-RELATED"/>
    <property type="match status" value="1"/>
</dbReference>
<dbReference type="GO" id="GO:0030148">
    <property type="term" value="P:sphingolipid biosynthetic process"/>
    <property type="evidence" value="ECO:0000318"/>
    <property type="project" value="GO_Central"/>
</dbReference>
<comment type="subcellular location">
    <subcellularLocation>
        <location evidence="1">Membrane</location>
        <topology evidence="1">Multi-pass membrane protein</topology>
    </subcellularLocation>
</comment>
<feature type="transmembrane region" description="Helical" evidence="11">
    <location>
        <begin position="182"/>
        <end position="203"/>
    </location>
</feature>
<keyword evidence="13" id="KW-1185">Reference proteome</keyword>
<accession>A0A2A6C1W3</accession>
<dbReference type="GO" id="GO:0005789">
    <property type="term" value="C:endoplasmic reticulum membrane"/>
    <property type="evidence" value="ECO:0000318"/>
    <property type="project" value="GO_Central"/>
</dbReference>
<accession>A0A8R1Y6V4</accession>
<dbReference type="GO" id="GO:0019367">
    <property type="term" value="P:fatty acid elongation, saturated fatty acid"/>
    <property type="evidence" value="ECO:0000318"/>
    <property type="project" value="GO_Central"/>
</dbReference>
<comment type="pathway">
    <text evidence="2">Lipid metabolism; fatty acid biosynthesis.</text>
</comment>
<reference evidence="13" key="1">
    <citation type="journal article" date="2008" name="Nat. Genet.">
        <title>The Pristionchus pacificus genome provides a unique perspective on nematode lifestyle and parasitism.</title>
        <authorList>
            <person name="Dieterich C."/>
            <person name="Clifton S.W."/>
            <person name="Schuster L.N."/>
            <person name="Chinwalla A."/>
            <person name="Delehaunty K."/>
            <person name="Dinkelacker I."/>
            <person name="Fulton L."/>
            <person name="Fulton R."/>
            <person name="Godfrey J."/>
            <person name="Minx P."/>
            <person name="Mitreva M."/>
            <person name="Roeseler W."/>
            <person name="Tian H."/>
            <person name="Witte H."/>
            <person name="Yang S.P."/>
            <person name="Wilson R.K."/>
            <person name="Sommer R.J."/>
        </authorList>
    </citation>
    <scope>NUCLEOTIDE SEQUENCE [LARGE SCALE GENOMIC DNA]</scope>
    <source>
        <strain evidence="13">PS312</strain>
    </source>
</reference>
<sequence>MLTMERLQTIKFNSTELVDLLTEENFNYRRAGDWMDEHTIFAFQMVGIYMVLIFALKHWMRYREPFNLKMPLAVSYLNGPLIAWNAFIASLSLASVLAMSWEYWTTLFERGPNDTLCFTQEEYFGGKYIGKAVFVLIFARLPELIDTIFIVLRKQPLIFLHWYHHTVTLTVAWYTYSSRFSGSVHLVLVNALIHTVMYSYYFLTAVGIKPHPLVAQSITIGQITQFIYAMYGLVYITVFHYGLGEPCNIVTGPFVIHWIMVTSYTYLFVDFYLNKYQGVKAARKVEKEVLAQKKVE</sequence>
<dbReference type="Proteomes" id="UP000005239">
    <property type="component" value="Unassembled WGS sequence"/>
</dbReference>
<keyword evidence="5 11" id="KW-0812">Transmembrane</keyword>
<keyword evidence="7 11" id="KW-1133">Transmembrane helix</keyword>
<reference evidence="12" key="2">
    <citation type="submission" date="2022-06" db="UniProtKB">
        <authorList>
            <consortium name="EnsemblMetazoa"/>
        </authorList>
    </citation>
    <scope>IDENTIFICATION</scope>
    <source>
        <strain evidence="12">PS312</strain>
    </source>
</reference>
<dbReference type="GO" id="GO:0009922">
    <property type="term" value="F:fatty acid elongase activity"/>
    <property type="evidence" value="ECO:0000318"/>
    <property type="project" value="GO_Central"/>
</dbReference>
<dbReference type="PROSITE" id="PS01188">
    <property type="entry name" value="ELO"/>
    <property type="match status" value="1"/>
</dbReference>
<dbReference type="GO" id="GO:0042761">
    <property type="term" value="P:very long-chain fatty acid biosynthetic process"/>
    <property type="evidence" value="ECO:0000318"/>
    <property type="project" value="GO_Central"/>
</dbReference>
<feature type="transmembrane region" description="Helical" evidence="11">
    <location>
        <begin position="40"/>
        <end position="60"/>
    </location>
</feature>
<keyword evidence="9 11" id="KW-0472">Membrane</keyword>
<dbReference type="Pfam" id="PF01151">
    <property type="entry name" value="ELO"/>
    <property type="match status" value="1"/>
</dbReference>
<feature type="transmembrane region" description="Helical" evidence="11">
    <location>
        <begin position="223"/>
        <end position="243"/>
    </location>
</feature>
<evidence type="ECO:0000256" key="6">
    <source>
        <dbReference type="ARBA" id="ARBA00022832"/>
    </source>
</evidence>
<dbReference type="EC" id="2.3.1.199" evidence="11"/>
<evidence type="ECO:0000256" key="9">
    <source>
        <dbReference type="ARBA" id="ARBA00023136"/>
    </source>
</evidence>
<dbReference type="GO" id="GO:0034625">
    <property type="term" value="P:fatty acid elongation, monounsaturated fatty acid"/>
    <property type="evidence" value="ECO:0000318"/>
    <property type="project" value="GO_Central"/>
</dbReference>
<keyword evidence="6 11" id="KW-0276">Fatty acid metabolism</keyword>
<name>A0A2A6C1W3_PRIPA</name>
<dbReference type="AlphaFoldDB" id="A0A2A6C1W3"/>
<proteinExistence type="inferred from homology"/>
<evidence type="ECO:0000256" key="5">
    <source>
        <dbReference type="ARBA" id="ARBA00022692"/>
    </source>
</evidence>
<gene>
    <name evidence="12" type="primary">WBGene00095383</name>
</gene>
<evidence type="ECO:0000256" key="4">
    <source>
        <dbReference type="ARBA" id="ARBA00022679"/>
    </source>
</evidence>
<evidence type="ECO:0000313" key="13">
    <source>
        <dbReference type="Proteomes" id="UP000005239"/>
    </source>
</evidence>
<dbReference type="GO" id="GO:0034626">
    <property type="term" value="P:fatty acid elongation, polyunsaturated fatty acid"/>
    <property type="evidence" value="ECO:0000318"/>
    <property type="project" value="GO_Central"/>
</dbReference>
<evidence type="ECO:0000256" key="1">
    <source>
        <dbReference type="ARBA" id="ARBA00004141"/>
    </source>
</evidence>
<evidence type="ECO:0000256" key="3">
    <source>
        <dbReference type="ARBA" id="ARBA00022516"/>
    </source>
</evidence>
<evidence type="ECO:0000313" key="12">
    <source>
        <dbReference type="EnsemblMetazoa" id="PPA05829.1"/>
    </source>
</evidence>
<evidence type="ECO:0000256" key="2">
    <source>
        <dbReference type="ARBA" id="ARBA00005194"/>
    </source>
</evidence>
<evidence type="ECO:0000256" key="10">
    <source>
        <dbReference type="ARBA" id="ARBA00023160"/>
    </source>
</evidence>
<comment type="similarity">
    <text evidence="11">Belongs to the ELO family.</text>
</comment>
<comment type="catalytic activity">
    <reaction evidence="11">
        <text>a very-long-chain acyl-CoA + malonyl-CoA + H(+) = a very-long-chain 3-oxoacyl-CoA + CO2 + CoA</text>
        <dbReference type="Rhea" id="RHEA:32727"/>
        <dbReference type="ChEBI" id="CHEBI:15378"/>
        <dbReference type="ChEBI" id="CHEBI:16526"/>
        <dbReference type="ChEBI" id="CHEBI:57287"/>
        <dbReference type="ChEBI" id="CHEBI:57384"/>
        <dbReference type="ChEBI" id="CHEBI:90725"/>
        <dbReference type="ChEBI" id="CHEBI:90736"/>
        <dbReference type="EC" id="2.3.1.199"/>
    </reaction>
</comment>
<keyword evidence="4 11" id="KW-0808">Transferase</keyword>
<protein>
    <recommendedName>
        <fullName evidence="11">Elongation of very long chain fatty acids protein</fullName>
        <ecNumber evidence="11">2.3.1.199</ecNumber>
    </recommendedName>
    <alternativeName>
        <fullName evidence="11">Very-long-chain 3-oxoacyl-CoA synthase</fullName>
    </alternativeName>
</protein>
<feature type="transmembrane region" description="Helical" evidence="11">
    <location>
        <begin position="255"/>
        <end position="273"/>
    </location>
</feature>
<dbReference type="EnsemblMetazoa" id="PPA05829.1">
    <property type="protein sequence ID" value="PPA05829.1"/>
    <property type="gene ID" value="WBGene00095383"/>
</dbReference>
<keyword evidence="8 11" id="KW-0443">Lipid metabolism</keyword>
<evidence type="ECO:0000256" key="11">
    <source>
        <dbReference type="RuleBase" id="RU361115"/>
    </source>
</evidence>
<dbReference type="InterPro" id="IPR002076">
    <property type="entry name" value="ELO_fam"/>
</dbReference>
<organism evidence="12 13">
    <name type="scientific">Pristionchus pacificus</name>
    <name type="common">Parasitic nematode worm</name>
    <dbReference type="NCBI Taxonomy" id="54126"/>
    <lineage>
        <taxon>Eukaryota</taxon>
        <taxon>Metazoa</taxon>
        <taxon>Ecdysozoa</taxon>
        <taxon>Nematoda</taxon>
        <taxon>Chromadorea</taxon>
        <taxon>Rhabditida</taxon>
        <taxon>Rhabditina</taxon>
        <taxon>Diplogasteromorpha</taxon>
        <taxon>Diplogasteroidea</taxon>
        <taxon>Neodiplogasteridae</taxon>
        <taxon>Pristionchus</taxon>
    </lineage>
</organism>
<feature type="transmembrane region" description="Helical" evidence="11">
    <location>
        <begin position="81"/>
        <end position="101"/>
    </location>
</feature>
<evidence type="ECO:0000256" key="8">
    <source>
        <dbReference type="ARBA" id="ARBA00023098"/>
    </source>
</evidence>
<keyword evidence="10 11" id="KW-0275">Fatty acid biosynthesis</keyword>
<dbReference type="InterPro" id="IPR030457">
    <property type="entry name" value="ELO_CS"/>
</dbReference>
<dbReference type="PANTHER" id="PTHR11157:SF26">
    <property type="entry name" value="ELONGATION OF LONG CHAIN FATTY ACIDS PROTEIN 1"/>
    <property type="match status" value="1"/>
</dbReference>
<feature type="transmembrane region" description="Helical" evidence="11">
    <location>
        <begin position="157"/>
        <end position="176"/>
    </location>
</feature>
<dbReference type="OrthoDB" id="434092at2759"/>